<proteinExistence type="predicted"/>
<dbReference type="OrthoDB" id="6637817at2"/>
<name>A0A2T3NGZ6_9GAMM</name>
<protein>
    <submittedName>
        <fullName evidence="1">Uncharacterized protein</fullName>
    </submittedName>
</protein>
<evidence type="ECO:0000313" key="1">
    <source>
        <dbReference type="EMBL" id="PSW14307.1"/>
    </source>
</evidence>
<comment type="caution">
    <text evidence="1">The sequence shown here is derived from an EMBL/GenBank/DDBJ whole genome shotgun (WGS) entry which is preliminary data.</text>
</comment>
<dbReference type="RefSeq" id="WP_107297554.1">
    <property type="nucleotide sequence ID" value="NZ_PYMB01000002.1"/>
</dbReference>
<dbReference type="AlphaFoldDB" id="A0A2T3NGZ6"/>
<reference evidence="1 2" key="1">
    <citation type="submission" date="2018-03" db="EMBL/GenBank/DDBJ databases">
        <title>Whole genome sequencing of Histamine producing bacteria.</title>
        <authorList>
            <person name="Butler K."/>
        </authorList>
    </citation>
    <scope>NUCLEOTIDE SEQUENCE [LARGE SCALE GENOMIC DNA]</scope>
    <source>
        <strain evidence="1 2">DSM 19138</strain>
    </source>
</reference>
<gene>
    <name evidence="1" type="ORF">C9J01_07640</name>
</gene>
<sequence length="136" mass="15220">MEQDKAYSVLEALANGVDPITGECFADDSPYNQPEVIRALFFILRNKPLKKKAKKSLEEKQQENLEKGLPMNYGLPWTQESVDSVIKDFQANIAIDTIAEKMARKPNSIIGLLKKQGVITEEQALAMGLLYRAVHA</sequence>
<accession>A0A2T3NGZ6</accession>
<evidence type="ECO:0000313" key="2">
    <source>
        <dbReference type="Proteomes" id="UP000241346"/>
    </source>
</evidence>
<dbReference type="Proteomes" id="UP000241346">
    <property type="component" value="Unassembled WGS sequence"/>
</dbReference>
<organism evidence="1 2">
    <name type="scientific">Photobacterium rosenbergii</name>
    <dbReference type="NCBI Taxonomy" id="294936"/>
    <lineage>
        <taxon>Bacteria</taxon>
        <taxon>Pseudomonadati</taxon>
        <taxon>Pseudomonadota</taxon>
        <taxon>Gammaproteobacteria</taxon>
        <taxon>Vibrionales</taxon>
        <taxon>Vibrionaceae</taxon>
        <taxon>Photobacterium</taxon>
    </lineage>
</organism>
<dbReference type="EMBL" id="PYMB01000002">
    <property type="protein sequence ID" value="PSW14307.1"/>
    <property type="molecule type" value="Genomic_DNA"/>
</dbReference>